<dbReference type="InterPro" id="IPR017516">
    <property type="entry name" value="AbrB_dup"/>
</dbReference>
<dbReference type="InterPro" id="IPR007820">
    <property type="entry name" value="AbrB_fam"/>
</dbReference>
<feature type="transmembrane region" description="Helical" evidence="1">
    <location>
        <begin position="64"/>
        <end position="89"/>
    </location>
</feature>
<dbReference type="OrthoDB" id="9809910at2"/>
<dbReference type="Proteomes" id="UP000184485">
    <property type="component" value="Unassembled WGS sequence"/>
</dbReference>
<protein>
    <recommendedName>
        <fullName evidence="4">Ammonia monooxygenase</fullName>
    </recommendedName>
</protein>
<dbReference type="NCBIfam" id="TIGR03082">
    <property type="entry name" value="Gneg_AbrB_dup"/>
    <property type="match status" value="2"/>
</dbReference>
<reference evidence="2 3" key="1">
    <citation type="submission" date="2016-11" db="EMBL/GenBank/DDBJ databases">
        <authorList>
            <person name="Jaros S."/>
            <person name="Januszkiewicz K."/>
            <person name="Wedrychowicz H."/>
        </authorList>
    </citation>
    <scope>NUCLEOTIDE SEQUENCE [LARGE SCALE GENOMIC DNA]</scope>
    <source>
        <strain evidence="2 3">DSM 19436</strain>
    </source>
</reference>
<dbReference type="Pfam" id="PF05145">
    <property type="entry name" value="AbrB"/>
    <property type="match status" value="1"/>
</dbReference>
<evidence type="ECO:0000313" key="2">
    <source>
        <dbReference type="EMBL" id="SHF71197.1"/>
    </source>
</evidence>
<keyword evidence="1" id="KW-1133">Transmembrane helix</keyword>
<feature type="transmembrane region" description="Helical" evidence="1">
    <location>
        <begin position="334"/>
        <end position="352"/>
    </location>
</feature>
<feature type="transmembrane region" description="Helical" evidence="1">
    <location>
        <begin position="219"/>
        <end position="239"/>
    </location>
</feature>
<organism evidence="2 3">
    <name type="scientific">Kaistia soli DSM 19436</name>
    <dbReference type="NCBI Taxonomy" id="1122133"/>
    <lineage>
        <taxon>Bacteria</taxon>
        <taxon>Pseudomonadati</taxon>
        <taxon>Pseudomonadota</taxon>
        <taxon>Alphaproteobacteria</taxon>
        <taxon>Hyphomicrobiales</taxon>
        <taxon>Kaistiaceae</taxon>
        <taxon>Kaistia</taxon>
    </lineage>
</organism>
<dbReference type="PANTHER" id="PTHR38457:SF1">
    <property type="entry name" value="REGULATOR ABRB-RELATED"/>
    <property type="match status" value="1"/>
</dbReference>
<keyword evidence="1" id="KW-0812">Transmembrane</keyword>
<feature type="transmembrane region" description="Helical" evidence="1">
    <location>
        <begin position="20"/>
        <end position="43"/>
    </location>
</feature>
<keyword evidence="1" id="KW-0472">Membrane</keyword>
<proteinExistence type="predicted"/>
<dbReference type="GO" id="GO:0010468">
    <property type="term" value="P:regulation of gene expression"/>
    <property type="evidence" value="ECO:0007669"/>
    <property type="project" value="InterPro"/>
</dbReference>
<feature type="transmembrane region" description="Helical" evidence="1">
    <location>
        <begin position="95"/>
        <end position="114"/>
    </location>
</feature>
<gene>
    <name evidence="2" type="ORF">SAMN02745157_2815</name>
</gene>
<feature type="transmembrane region" description="Helical" evidence="1">
    <location>
        <begin position="156"/>
        <end position="174"/>
    </location>
</feature>
<dbReference type="RefSeq" id="WP_073053677.1">
    <property type="nucleotide sequence ID" value="NZ_FQUP01000002.1"/>
</dbReference>
<evidence type="ECO:0008006" key="4">
    <source>
        <dbReference type="Google" id="ProtNLM"/>
    </source>
</evidence>
<feature type="transmembrane region" description="Helical" evidence="1">
    <location>
        <begin position="245"/>
        <end position="264"/>
    </location>
</feature>
<evidence type="ECO:0000256" key="1">
    <source>
        <dbReference type="SAM" id="Phobius"/>
    </source>
</evidence>
<dbReference type="STRING" id="1122133.SAMN02745157_2815"/>
<feature type="transmembrane region" description="Helical" evidence="1">
    <location>
        <begin position="276"/>
        <end position="298"/>
    </location>
</feature>
<accession>A0A1M5DW34</accession>
<keyword evidence="3" id="KW-1185">Reference proteome</keyword>
<name>A0A1M5DW34_9HYPH</name>
<dbReference type="PIRSF" id="PIRSF038991">
    <property type="entry name" value="Protein_AbrB"/>
    <property type="match status" value="1"/>
</dbReference>
<dbReference type="GO" id="GO:0016020">
    <property type="term" value="C:membrane"/>
    <property type="evidence" value="ECO:0007669"/>
    <property type="project" value="InterPro"/>
</dbReference>
<evidence type="ECO:0000313" key="3">
    <source>
        <dbReference type="Proteomes" id="UP000184485"/>
    </source>
</evidence>
<sequence length="361" mass="37229">MSTTTATLFGSAPRPLQWTGLVAVSGLLCAGLFMIGLPAALLIGPMLAGIAAGLAGATIRVPGGLALGAQAIVSMLIASAITPAILVAFLADWPLFLAVVLATIAASSSLGYLMSRRRILPGTTAVWGSSPGAASAMVLMAETFGADARLVALMQYLRLVMVAGAASLVARYFVDVSGAAPPPIVWFPPMDPLAFSQTVAIAVIGTLVGRFLPIPSGAMIVPMLAGALLQAFGLVQIVLPEWLLSIGYALIGWRIGLGFTRAVVRHAARVLPQIALSILVLITFSGCLAALLVHILGIDPLTAYLATSPGGMDSIAVIAASTPVDLSFVMALQAVRFFIIVLTGPSIAHFIARRMQPHHPV</sequence>
<dbReference type="AlphaFoldDB" id="A0A1M5DW34"/>
<dbReference type="PANTHER" id="PTHR38457">
    <property type="entry name" value="REGULATOR ABRB-RELATED"/>
    <property type="match status" value="1"/>
</dbReference>
<dbReference type="EMBL" id="FQUP01000002">
    <property type="protein sequence ID" value="SHF71197.1"/>
    <property type="molecule type" value="Genomic_DNA"/>
</dbReference>
<feature type="transmembrane region" description="Helical" evidence="1">
    <location>
        <begin position="194"/>
        <end position="212"/>
    </location>
</feature>